<feature type="chain" id="PRO_5009241195" evidence="7">
    <location>
        <begin position="28"/>
        <end position="1156"/>
    </location>
</feature>
<evidence type="ECO:0000313" key="10">
    <source>
        <dbReference type="Proteomes" id="UP000182427"/>
    </source>
</evidence>
<feature type="signal peptide" evidence="7">
    <location>
        <begin position="1"/>
        <end position="27"/>
    </location>
</feature>
<gene>
    <name evidence="9" type="ORF">SAMN05444167_0864</name>
</gene>
<dbReference type="OrthoDB" id="97893at2"/>
<evidence type="ECO:0000313" key="9">
    <source>
        <dbReference type="EMBL" id="SDE93704.1"/>
    </source>
</evidence>
<reference evidence="10" key="1">
    <citation type="submission" date="2016-10" db="EMBL/GenBank/DDBJ databases">
        <authorList>
            <person name="Varghese N."/>
            <person name="Submissions S."/>
        </authorList>
    </citation>
    <scope>NUCLEOTIDE SEQUENCE [LARGE SCALE GENOMIC DNA]</scope>
    <source>
        <strain evidence="10">GAS232</strain>
    </source>
</reference>
<proteinExistence type="predicted"/>
<keyword evidence="10" id="KW-1185">Reference proteome</keyword>
<evidence type="ECO:0000256" key="1">
    <source>
        <dbReference type="ARBA" id="ARBA00004571"/>
    </source>
</evidence>
<keyword evidence="9" id="KW-0378">Hydrolase</keyword>
<keyword evidence="3" id="KW-1134">Transmembrane beta strand</keyword>
<keyword evidence="9" id="KW-0121">Carboxypeptidase</keyword>
<dbReference type="InterPro" id="IPR036942">
    <property type="entry name" value="Beta-barrel_TonB_sf"/>
</dbReference>
<dbReference type="EMBL" id="LT629690">
    <property type="protein sequence ID" value="SDE93704.1"/>
    <property type="molecule type" value="Genomic_DNA"/>
</dbReference>
<dbReference type="GO" id="GO:0044718">
    <property type="term" value="P:siderophore transmembrane transport"/>
    <property type="evidence" value="ECO:0007669"/>
    <property type="project" value="TreeGrafter"/>
</dbReference>
<dbReference type="Pfam" id="PF13620">
    <property type="entry name" value="CarboxypepD_reg"/>
    <property type="match status" value="1"/>
</dbReference>
<dbReference type="AlphaFoldDB" id="A0A1G7H048"/>
<dbReference type="InterPro" id="IPR008969">
    <property type="entry name" value="CarboxyPept-like_regulatory"/>
</dbReference>
<feature type="domain" description="TonB-dependent transporter Oar-like beta-barrel" evidence="8">
    <location>
        <begin position="249"/>
        <end position="1149"/>
    </location>
</feature>
<dbReference type="InterPro" id="IPR057601">
    <property type="entry name" value="Oar-like_b-barrel"/>
</dbReference>
<keyword evidence="2" id="KW-0813">Transport</keyword>
<dbReference type="PANTHER" id="PTHR30069:SF46">
    <property type="entry name" value="OAR PROTEIN"/>
    <property type="match status" value="1"/>
</dbReference>
<dbReference type="Gene3D" id="2.60.40.1120">
    <property type="entry name" value="Carboxypeptidase-like, regulatory domain"/>
    <property type="match status" value="1"/>
</dbReference>
<dbReference type="SUPFAM" id="SSF56935">
    <property type="entry name" value="Porins"/>
    <property type="match status" value="1"/>
</dbReference>
<dbReference type="RefSeq" id="WP_083344071.1">
    <property type="nucleotide sequence ID" value="NZ_LT629690.1"/>
</dbReference>
<accession>A0A1G7H048</accession>
<dbReference type="Pfam" id="PF25183">
    <property type="entry name" value="OMP_b-brl_4"/>
    <property type="match status" value="1"/>
</dbReference>
<evidence type="ECO:0000256" key="7">
    <source>
        <dbReference type="SAM" id="SignalP"/>
    </source>
</evidence>
<dbReference type="PANTHER" id="PTHR30069">
    <property type="entry name" value="TONB-DEPENDENT OUTER MEMBRANE RECEPTOR"/>
    <property type="match status" value="1"/>
</dbReference>
<organism evidence="9 10">
    <name type="scientific">Terriglobus roseus</name>
    <dbReference type="NCBI Taxonomy" id="392734"/>
    <lineage>
        <taxon>Bacteria</taxon>
        <taxon>Pseudomonadati</taxon>
        <taxon>Acidobacteriota</taxon>
        <taxon>Terriglobia</taxon>
        <taxon>Terriglobales</taxon>
        <taxon>Acidobacteriaceae</taxon>
        <taxon>Terriglobus</taxon>
    </lineage>
</organism>
<keyword evidence="9" id="KW-0645">Protease</keyword>
<dbReference type="Proteomes" id="UP000182427">
    <property type="component" value="Chromosome I"/>
</dbReference>
<comment type="subcellular location">
    <subcellularLocation>
        <location evidence="1">Cell outer membrane</location>
        <topology evidence="1">Multi-pass membrane protein</topology>
    </subcellularLocation>
</comment>
<protein>
    <submittedName>
        <fullName evidence="9">Carboxypeptidase regulatory-like domain-containing protein</fullName>
    </submittedName>
</protein>
<evidence type="ECO:0000256" key="6">
    <source>
        <dbReference type="ARBA" id="ARBA00023237"/>
    </source>
</evidence>
<dbReference type="GO" id="GO:0004180">
    <property type="term" value="F:carboxypeptidase activity"/>
    <property type="evidence" value="ECO:0007669"/>
    <property type="project" value="UniProtKB-KW"/>
</dbReference>
<evidence type="ECO:0000259" key="8">
    <source>
        <dbReference type="Pfam" id="PF25183"/>
    </source>
</evidence>
<evidence type="ECO:0000256" key="5">
    <source>
        <dbReference type="ARBA" id="ARBA00023136"/>
    </source>
</evidence>
<dbReference type="Gene3D" id="2.40.170.20">
    <property type="entry name" value="TonB-dependent receptor, beta-barrel domain"/>
    <property type="match status" value="1"/>
</dbReference>
<dbReference type="GO" id="GO:0015344">
    <property type="term" value="F:siderophore uptake transmembrane transporter activity"/>
    <property type="evidence" value="ECO:0007669"/>
    <property type="project" value="TreeGrafter"/>
</dbReference>
<evidence type="ECO:0000256" key="3">
    <source>
        <dbReference type="ARBA" id="ARBA00022452"/>
    </source>
</evidence>
<name>A0A1G7H048_9BACT</name>
<keyword evidence="4" id="KW-0812">Transmembrane</keyword>
<keyword evidence="5" id="KW-0472">Membrane</keyword>
<keyword evidence="7" id="KW-0732">Signal</keyword>
<dbReference type="SUPFAM" id="SSF49464">
    <property type="entry name" value="Carboxypeptidase regulatory domain-like"/>
    <property type="match status" value="1"/>
</dbReference>
<keyword evidence="6" id="KW-0998">Cell outer membrane</keyword>
<dbReference type="InterPro" id="IPR039426">
    <property type="entry name" value="TonB-dep_rcpt-like"/>
</dbReference>
<evidence type="ECO:0000256" key="2">
    <source>
        <dbReference type="ARBA" id="ARBA00022448"/>
    </source>
</evidence>
<sequence>MNNFRSHKTALSLLALAAVSMLYTAGAQLVRGTIAGTVTDSAGSRIAGAKVHITNQSTGIGQELITSDNGSYTSSPLEAGHYKVEVSKDGFSTLVSGDIVLDAAAHVTQDAALAVGAATETVTVSALPPALNTTDATIGNTIDSRASQQLPVNGRSALALATLVPGVVSNLGAVSEGFANRGTSVSAIRISGGVTGQNSNLLDGINNVNSHTSEIGVNVKSDAIQEFRIMTGVIPAQFGYTSGGVINVVTRSGGNQFHGSLYEFFRNDALDANIAFPRSPFGKPKVRFNNYGGTVGGPIIKQKLFFFTNLEAYHYISETPAYTTVPTAQEYNGDFSDLGVRNSSGACTTVPIYNPSTATTTGSRTQYPGNKITNLDPVAVAFSKMFYPQANNTSGTYDPCTHANNYINRPQGVSTEKLILGRLDYQMSDRDNIVARYALYDNTGNNPGGYSAYFNRNDESQTQNALLTETHVFSSNLINEARIGIIRNGFPFQSATAGQNISNKIGLPDPTPLIGPVMSNGLATFNTTYGFRTNTGLDLVDDVTLIRGNHVFHLGASFRWTEAFNYQLNGGDSFSFSATQTAAGNNTTTTTGTGSAFASFLAGAVATASDNSAAGIAMRKINYAGYVQDDWKAGRRLTINAGLRYDFGPQAKEKKNGLSNVDITKPNGSNSALMGLVEYAGHGYGTNFANENFNDWGPRLGFVLLLTNDNKTVLRGGAAIYYTPNAGLDYTEAAGNINGFASQATSYSAATKAGPAFQLSGGLPYAPNQVLGAAGGQTAFLGNAVYVVQPAAKDPSSQQYTLSVSRELPFDTVLEATYLGNAGRHFPYSYTINQNTLDPKYFSLGTSYLNTSVSNPYAGMVPGSLGASTITRANLLKPFPYYSGVYQSYARTQSYNGNFLYVTATRRATNGLQIIGSYTYGKLMDVPIFDLLLNSPGAGTNSVNGPQNWRDPSGDYSVDVQDVTHRVTVSGLYDLPFGKGKKFLSSGGPLNYLVGGWQFNTIFTFEGGRPLVISGANNQGIATRPNLLPGAKVKMDHPTTSKWFNTAAFVNPADYTFGNTPRAYSHARGPSQTNFDMSIFKTTPITHGARLEFRIEAYNVLNHTQLGQPNTTFVAGPAADPSNPTAEGGTNTSATFGTITSALSARIVQLGAKILF</sequence>
<evidence type="ECO:0000256" key="4">
    <source>
        <dbReference type="ARBA" id="ARBA00022692"/>
    </source>
</evidence>
<dbReference type="GO" id="GO:0009279">
    <property type="term" value="C:cell outer membrane"/>
    <property type="evidence" value="ECO:0007669"/>
    <property type="project" value="UniProtKB-SubCell"/>
</dbReference>